<dbReference type="InterPro" id="IPR011009">
    <property type="entry name" value="Kinase-like_dom_sf"/>
</dbReference>
<evidence type="ECO:0000313" key="3">
    <source>
        <dbReference type="Proteomes" id="UP001187734"/>
    </source>
</evidence>
<sequence length="328" mass="37738">MSNPKPADSRDIIEEVDDNSWIIGHVIITRHESEPSQPCWEDGKGAFFSIGEVPTPKPPTRPASDACSITDAIGSSPGWGLWRIGLAHLRISGQNFGTLEHVTLEALAKRSLDFQVPEVYYHGEFEESYYVVYSVLPGKSIADVWPTTNQAVRTRWAQQIAEAYHELSKWRGDRICGVDGRNWVCHWLCKDRTAVASSYEPEVLRQNFEEIGLDCSELVFAHCQMMPLSFMVDENQGLVGITFWETAGFVPKDWIRTMSRSNCFTEAIHVIKWRSWSLQDEDDWVEKIEAALKEKGFNELWEKNCIWRNKLHERWFAEGRSVERRKDA</sequence>
<dbReference type="PANTHER" id="PTHR21310">
    <property type="entry name" value="AMINOGLYCOSIDE PHOSPHOTRANSFERASE-RELATED-RELATED"/>
    <property type="match status" value="1"/>
</dbReference>
<protein>
    <recommendedName>
        <fullName evidence="1">Aminoglycoside phosphotransferase domain-containing protein</fullName>
    </recommendedName>
</protein>
<dbReference type="AlphaFoldDB" id="A0AAE8SMI0"/>
<dbReference type="InterPro" id="IPR002575">
    <property type="entry name" value="Aminoglycoside_PTrfase"/>
</dbReference>
<evidence type="ECO:0000313" key="2">
    <source>
        <dbReference type="EMBL" id="SPJ85068.1"/>
    </source>
</evidence>
<keyword evidence="3" id="KW-1185">Reference proteome</keyword>
<dbReference type="PANTHER" id="PTHR21310:SF58">
    <property type="entry name" value="AMINOGLYCOSIDE PHOSPHOTRANSFERASE DOMAIN-CONTAINING PROTEIN"/>
    <property type="match status" value="1"/>
</dbReference>
<name>A0AAE8SMI0_9HYPO</name>
<dbReference type="InterPro" id="IPR051678">
    <property type="entry name" value="AGP_Transferase"/>
</dbReference>
<proteinExistence type="predicted"/>
<dbReference type="Pfam" id="PF01636">
    <property type="entry name" value="APH"/>
    <property type="match status" value="1"/>
</dbReference>
<accession>A0AAE8SMI0</accession>
<gene>
    <name evidence="2" type="ORF">FTOL_10948</name>
</gene>
<dbReference type="SUPFAM" id="SSF56112">
    <property type="entry name" value="Protein kinase-like (PK-like)"/>
    <property type="match status" value="1"/>
</dbReference>
<feature type="domain" description="Aminoglycoside phosphotransferase" evidence="1">
    <location>
        <begin position="100"/>
        <end position="241"/>
    </location>
</feature>
<organism evidence="2 3">
    <name type="scientific">Fusarium torulosum</name>
    <dbReference type="NCBI Taxonomy" id="33205"/>
    <lineage>
        <taxon>Eukaryota</taxon>
        <taxon>Fungi</taxon>
        <taxon>Dikarya</taxon>
        <taxon>Ascomycota</taxon>
        <taxon>Pezizomycotina</taxon>
        <taxon>Sordariomycetes</taxon>
        <taxon>Hypocreomycetidae</taxon>
        <taxon>Hypocreales</taxon>
        <taxon>Nectriaceae</taxon>
        <taxon>Fusarium</taxon>
    </lineage>
</organism>
<evidence type="ECO:0000259" key="1">
    <source>
        <dbReference type="Pfam" id="PF01636"/>
    </source>
</evidence>
<dbReference type="Proteomes" id="UP001187734">
    <property type="component" value="Unassembled WGS sequence"/>
</dbReference>
<comment type="caution">
    <text evidence="2">The sequence shown here is derived from an EMBL/GenBank/DDBJ whole genome shotgun (WGS) entry which is preliminary data.</text>
</comment>
<reference evidence="2" key="1">
    <citation type="submission" date="2018-03" db="EMBL/GenBank/DDBJ databases">
        <authorList>
            <person name="Guldener U."/>
        </authorList>
    </citation>
    <scope>NUCLEOTIDE SEQUENCE</scope>
</reference>
<dbReference type="EMBL" id="ONZP01000452">
    <property type="protein sequence ID" value="SPJ85068.1"/>
    <property type="molecule type" value="Genomic_DNA"/>
</dbReference>